<feature type="compositionally biased region" description="Polar residues" evidence="8">
    <location>
        <begin position="224"/>
        <end position="235"/>
    </location>
</feature>
<feature type="region of interest" description="Disordered" evidence="8">
    <location>
        <begin position="412"/>
        <end position="432"/>
    </location>
</feature>
<feature type="region of interest" description="Disordered" evidence="8">
    <location>
        <begin position="1"/>
        <end position="46"/>
    </location>
</feature>
<dbReference type="Proteomes" id="UP000249723">
    <property type="component" value="Unassembled WGS sequence"/>
</dbReference>
<gene>
    <name evidence="9" type="ORF">BZ3500_MVSOF-1268-A1-R1_CHR4-3G07313</name>
</gene>
<dbReference type="AlphaFoldDB" id="A0A2X0KYR1"/>
<keyword evidence="6" id="KW-0539">Nucleus</keyword>
<dbReference type="InterPro" id="IPR027417">
    <property type="entry name" value="P-loop_NTPase"/>
</dbReference>
<dbReference type="GO" id="GO:0005634">
    <property type="term" value="C:nucleus"/>
    <property type="evidence" value="ECO:0007669"/>
    <property type="project" value="UniProtKB-SubCell"/>
</dbReference>
<name>A0A2X0KYR1_9BASI</name>
<evidence type="ECO:0000256" key="7">
    <source>
        <dbReference type="ARBA" id="ARBA00023306"/>
    </source>
</evidence>
<feature type="compositionally biased region" description="Acidic residues" evidence="8">
    <location>
        <begin position="720"/>
        <end position="735"/>
    </location>
</feature>
<evidence type="ECO:0000256" key="2">
    <source>
        <dbReference type="ARBA" id="ARBA00006168"/>
    </source>
</evidence>
<dbReference type="GO" id="GO:0033314">
    <property type="term" value="P:mitotic DNA replication checkpoint signaling"/>
    <property type="evidence" value="ECO:0007669"/>
    <property type="project" value="TreeGrafter"/>
</dbReference>
<sequence>MPSKSDVPEVFKKPLKPLSAQPRFGFPQATSRGAISSSTNVSSAKVKGKAKRVETIDLSPCSIDSLSVVTACHPTHAMRLLLAAEDDDLLEPVKRTKKLPNELPTSQQDQGLWVEQYPPKVRDSLAVHKKKVSDVASWFDEAWKPKLAKWRRVLVLSGPAGAGKTATVKVLAEEMGVEILEWGNGGNWEVANDSGRESIVHQFTSFLAQAGMAPALQLGPDPSLPSTQPRPSTSSHKAEDLSSRSKAPRLILLEDLPNTSHYPTKLAFRSSIQQYLASPRVTCPIVIIISEALSRPGADSIENNAGGGLMFDSRNSDSYDARSVLGNEVLLQPGVREIKFNAIAPTVMKKPLLHILDQVYENADRAPRGAKPSVTAVEQVIACSNGDLRSALMSLQFLASCDDAKWGGEDAKIRKGKKRKSDGQPVGETSSGKDQVKKLLQFVTSREASLFIFHALGKVLYSKRWNISAEEDKKDFNRSGILQRPSTSTPLPKPPRHLRAKYSREPSKVDPDQLFAEAPIDPDVFLSYLHHNYAHYTTSIEQASEILESYSISDSLMRFEGENESSSLRRVPLTGQYSFAVAVRGTLFHLPSPVPKKKQTLRKSEVWDQLKRTRENEELLYNFASKGYLGEDLKVGKATRVDRAPLVGRMMRDKGSGGGVLRHAAFLVQLATFPTVSMAETQMVVRGEALEEKETLDEEEEEPADDDDRDEPMDHAFEEVIVEEELYDPDDDIEE</sequence>
<feature type="region of interest" description="Disordered" evidence="8">
    <location>
        <begin position="476"/>
        <end position="498"/>
    </location>
</feature>
<dbReference type="OrthoDB" id="10265971at2759"/>
<evidence type="ECO:0000256" key="1">
    <source>
        <dbReference type="ARBA" id="ARBA00004123"/>
    </source>
</evidence>
<feature type="region of interest" description="Disordered" evidence="8">
    <location>
        <begin position="217"/>
        <end position="244"/>
    </location>
</feature>
<dbReference type="GO" id="GO:0000077">
    <property type="term" value="P:DNA damage checkpoint signaling"/>
    <property type="evidence" value="ECO:0007669"/>
    <property type="project" value="TreeGrafter"/>
</dbReference>
<keyword evidence="5" id="KW-0067">ATP-binding</keyword>
<organism evidence="9 10">
    <name type="scientific">Microbotryum saponariae</name>
    <dbReference type="NCBI Taxonomy" id="289078"/>
    <lineage>
        <taxon>Eukaryota</taxon>
        <taxon>Fungi</taxon>
        <taxon>Dikarya</taxon>
        <taxon>Basidiomycota</taxon>
        <taxon>Pucciniomycotina</taxon>
        <taxon>Microbotryomycetes</taxon>
        <taxon>Microbotryales</taxon>
        <taxon>Microbotryaceae</taxon>
        <taxon>Microbotryum</taxon>
    </lineage>
</organism>
<dbReference type="GO" id="GO:0006281">
    <property type="term" value="P:DNA repair"/>
    <property type="evidence" value="ECO:0007669"/>
    <property type="project" value="InterPro"/>
</dbReference>
<dbReference type="GO" id="GO:0003682">
    <property type="term" value="F:chromatin binding"/>
    <property type="evidence" value="ECO:0007669"/>
    <property type="project" value="TreeGrafter"/>
</dbReference>
<comment type="subcellular location">
    <subcellularLocation>
        <location evidence="1">Nucleus</location>
    </subcellularLocation>
</comment>
<accession>A0A2X0KYR1</accession>
<feature type="region of interest" description="Disordered" evidence="8">
    <location>
        <begin position="687"/>
        <end position="735"/>
    </location>
</feature>
<reference evidence="10" key="1">
    <citation type="submission" date="2016-10" db="EMBL/GenBank/DDBJ databases">
        <authorList>
            <person name="Jeantristanb JTB J.-T."/>
            <person name="Ricardo R."/>
        </authorList>
    </citation>
    <scope>NUCLEOTIDE SEQUENCE [LARGE SCALE GENOMIC DNA]</scope>
</reference>
<evidence type="ECO:0000313" key="10">
    <source>
        <dbReference type="Proteomes" id="UP000249723"/>
    </source>
</evidence>
<dbReference type="PANTHER" id="PTHR12172">
    <property type="entry name" value="CELL CYCLE CHECKPOINT PROTEIN RAD17"/>
    <property type="match status" value="1"/>
</dbReference>
<dbReference type="GO" id="GO:0005524">
    <property type="term" value="F:ATP binding"/>
    <property type="evidence" value="ECO:0007669"/>
    <property type="project" value="UniProtKB-KW"/>
</dbReference>
<dbReference type="Gene3D" id="3.40.50.300">
    <property type="entry name" value="P-loop containing nucleotide triphosphate hydrolases"/>
    <property type="match status" value="1"/>
</dbReference>
<evidence type="ECO:0000256" key="8">
    <source>
        <dbReference type="SAM" id="MobiDB-lite"/>
    </source>
</evidence>
<keyword evidence="3" id="KW-0547">Nucleotide-binding</keyword>
<evidence type="ECO:0000256" key="3">
    <source>
        <dbReference type="ARBA" id="ARBA00022741"/>
    </source>
</evidence>
<evidence type="ECO:0000256" key="6">
    <source>
        <dbReference type="ARBA" id="ARBA00023242"/>
    </source>
</evidence>
<evidence type="ECO:0000256" key="5">
    <source>
        <dbReference type="ARBA" id="ARBA00022840"/>
    </source>
</evidence>
<dbReference type="GO" id="GO:0003689">
    <property type="term" value="F:DNA clamp loader activity"/>
    <property type="evidence" value="ECO:0007669"/>
    <property type="project" value="TreeGrafter"/>
</dbReference>
<proteinExistence type="inferred from homology"/>
<comment type="similarity">
    <text evidence="2">Belongs to the rad17/RAD24 family.</text>
</comment>
<protein>
    <submittedName>
        <fullName evidence="9">BZ3500_MvSof-1268-A1-R1_Chr4-3g07313 protein</fullName>
    </submittedName>
</protein>
<dbReference type="InterPro" id="IPR004582">
    <property type="entry name" value="Checkpoint_prot_Rad17_Rad24"/>
</dbReference>
<evidence type="ECO:0000256" key="4">
    <source>
        <dbReference type="ARBA" id="ARBA00022763"/>
    </source>
</evidence>
<keyword evidence="10" id="KW-1185">Reference proteome</keyword>
<dbReference type="SUPFAM" id="SSF52540">
    <property type="entry name" value="P-loop containing nucleoside triphosphate hydrolases"/>
    <property type="match status" value="1"/>
</dbReference>
<dbReference type="EMBL" id="FMWP01000093">
    <property type="protein sequence ID" value="SCZ97628.1"/>
    <property type="molecule type" value="Genomic_DNA"/>
</dbReference>
<dbReference type="STRING" id="289078.A0A2X0KYR1"/>
<keyword evidence="7" id="KW-0131">Cell cycle</keyword>
<feature type="compositionally biased region" description="Polar residues" evidence="8">
    <location>
        <begin position="28"/>
        <end position="43"/>
    </location>
</feature>
<keyword evidence="4" id="KW-0227">DNA damage</keyword>
<feature type="compositionally biased region" description="Basic and acidic residues" evidence="8">
    <location>
        <begin position="1"/>
        <end position="12"/>
    </location>
</feature>
<dbReference type="PANTHER" id="PTHR12172:SF0">
    <property type="entry name" value="CELL CYCLE CHECKPOINT PROTEIN RAD17"/>
    <property type="match status" value="1"/>
</dbReference>
<feature type="compositionally biased region" description="Acidic residues" evidence="8">
    <location>
        <begin position="694"/>
        <end position="711"/>
    </location>
</feature>
<dbReference type="Pfam" id="PF03215">
    <property type="entry name" value="Rad17"/>
    <property type="match status" value="1"/>
</dbReference>
<evidence type="ECO:0000313" key="9">
    <source>
        <dbReference type="EMBL" id="SCZ97628.1"/>
    </source>
</evidence>